<feature type="region of interest" description="Disordered" evidence="2">
    <location>
        <begin position="278"/>
        <end position="314"/>
    </location>
</feature>
<feature type="compositionally biased region" description="Low complexity" evidence="2">
    <location>
        <begin position="227"/>
        <end position="249"/>
    </location>
</feature>
<dbReference type="PANTHER" id="PTHR12475:SF4">
    <property type="entry name" value="PROTEIN THEM6"/>
    <property type="match status" value="1"/>
</dbReference>
<dbReference type="EMBL" id="DF836324">
    <property type="protein sequence ID" value="GAN03201.1"/>
    <property type="molecule type" value="Genomic_DNA"/>
</dbReference>
<proteinExistence type="inferred from homology"/>
<sequence>MALAIGIPIGLLATTHLKSLPFAYTVRSWFLLRALIKKAKENNLQPDAIFAVVSQDHRCYLDDIDYNQHMNNSTYNKILDFSRIHILYSAFARVMMEPHHHIFGHNGGVVTLFRKEIPPLAKYKVQSRIWTWNDKWLFLQHRFLLEDGTVACLAISKIVFKKVSGKTVPPKEVLELCGHNFDDPTIEERRLHNWDIAQHVLSLDKIRDDPYSWSSLPLSLFMPTTWSQQQQQQSSSNTRPSSIQSTSSSVALNSPSWSNLSFDQLSLYARRASNSSISILTTHQSEQDDKRRKRQRDKVHQGKDDDVVMRCHGD</sequence>
<feature type="region of interest" description="Disordered" evidence="2">
    <location>
        <begin position="227"/>
        <end position="253"/>
    </location>
</feature>
<dbReference type="CDD" id="cd00586">
    <property type="entry name" value="4HBT"/>
    <property type="match status" value="1"/>
</dbReference>
<dbReference type="PANTHER" id="PTHR12475">
    <property type="match status" value="1"/>
</dbReference>
<accession>A0A0C9M2Y2</accession>
<dbReference type="OrthoDB" id="265761at2759"/>
<dbReference type="Gene3D" id="3.10.129.10">
    <property type="entry name" value="Hotdog Thioesterase"/>
    <property type="match status" value="1"/>
</dbReference>
<feature type="compositionally biased region" description="Basic and acidic residues" evidence="2">
    <location>
        <begin position="298"/>
        <end position="314"/>
    </location>
</feature>
<comment type="similarity">
    <text evidence="1">Belongs to the lcsJ thioesterase family.</text>
</comment>
<dbReference type="Pfam" id="PF13279">
    <property type="entry name" value="4HBT_2"/>
    <property type="match status" value="1"/>
</dbReference>
<evidence type="ECO:0000256" key="1">
    <source>
        <dbReference type="ARBA" id="ARBA00038476"/>
    </source>
</evidence>
<dbReference type="Proteomes" id="UP000053815">
    <property type="component" value="Unassembled WGS sequence"/>
</dbReference>
<evidence type="ECO:0000313" key="3">
    <source>
        <dbReference type="EMBL" id="GAN03201.1"/>
    </source>
</evidence>
<reference evidence="3" key="1">
    <citation type="submission" date="2014-09" db="EMBL/GenBank/DDBJ databases">
        <title>Draft genome sequence of an oleaginous Mucoromycotina fungus Mucor ambiguus NBRC6742.</title>
        <authorList>
            <person name="Takeda I."/>
            <person name="Yamane N."/>
            <person name="Morita T."/>
            <person name="Tamano K."/>
            <person name="Machida M."/>
            <person name="Baker S."/>
            <person name="Koike H."/>
        </authorList>
    </citation>
    <scope>NUCLEOTIDE SEQUENCE</scope>
    <source>
        <strain evidence="3">NBRC 6742</strain>
    </source>
</reference>
<evidence type="ECO:0000256" key="2">
    <source>
        <dbReference type="SAM" id="MobiDB-lite"/>
    </source>
</evidence>
<protein>
    <recommendedName>
        <fullName evidence="5">Thioesterase/thiol ester dehydrase-isomerase</fullName>
    </recommendedName>
</protein>
<evidence type="ECO:0008006" key="5">
    <source>
        <dbReference type="Google" id="ProtNLM"/>
    </source>
</evidence>
<dbReference type="SUPFAM" id="SSF54637">
    <property type="entry name" value="Thioesterase/thiol ester dehydrase-isomerase"/>
    <property type="match status" value="1"/>
</dbReference>
<organism evidence="3">
    <name type="scientific">Mucor ambiguus</name>
    <dbReference type="NCBI Taxonomy" id="91626"/>
    <lineage>
        <taxon>Eukaryota</taxon>
        <taxon>Fungi</taxon>
        <taxon>Fungi incertae sedis</taxon>
        <taxon>Mucoromycota</taxon>
        <taxon>Mucoromycotina</taxon>
        <taxon>Mucoromycetes</taxon>
        <taxon>Mucorales</taxon>
        <taxon>Mucorineae</taxon>
        <taxon>Mucoraceae</taxon>
        <taxon>Mucor</taxon>
    </lineage>
</organism>
<dbReference type="AlphaFoldDB" id="A0A0C9M2Y2"/>
<dbReference type="InterPro" id="IPR029069">
    <property type="entry name" value="HotDog_dom_sf"/>
</dbReference>
<evidence type="ECO:0000313" key="4">
    <source>
        <dbReference type="Proteomes" id="UP000053815"/>
    </source>
</evidence>
<gene>
    <name evidence="3" type="ORF">MAM1_0035d02652</name>
</gene>
<keyword evidence="4" id="KW-1185">Reference proteome</keyword>
<name>A0A0C9M2Y2_9FUNG</name>
<dbReference type="InterPro" id="IPR051490">
    <property type="entry name" value="THEM6_lcsJ_thioesterase"/>
</dbReference>